<evidence type="ECO:0008006" key="3">
    <source>
        <dbReference type="Google" id="ProtNLM"/>
    </source>
</evidence>
<gene>
    <name evidence="1" type="ORF">GCM10011378_37120</name>
</gene>
<evidence type="ECO:0000313" key="1">
    <source>
        <dbReference type="EMBL" id="GGG57599.1"/>
    </source>
</evidence>
<dbReference type="EMBL" id="BMGS01000011">
    <property type="protein sequence ID" value="GGG57599.1"/>
    <property type="molecule type" value="Genomic_DNA"/>
</dbReference>
<accession>A0ABQ1X349</accession>
<comment type="caution">
    <text evidence="1">The sequence shown here is derived from an EMBL/GenBank/DDBJ whole genome shotgun (WGS) entry which is preliminary data.</text>
</comment>
<proteinExistence type="predicted"/>
<dbReference type="RefSeq" id="WP_188559369.1">
    <property type="nucleotide sequence ID" value="NZ_BMGS01000011.1"/>
</dbReference>
<keyword evidence="2" id="KW-1185">Reference proteome</keyword>
<protein>
    <recommendedName>
        <fullName evidence="3">Rieske domain-containing protein</fullName>
    </recommendedName>
</protein>
<evidence type="ECO:0000313" key="2">
    <source>
        <dbReference type="Proteomes" id="UP000601361"/>
    </source>
</evidence>
<dbReference type="Proteomes" id="UP000601361">
    <property type="component" value="Unassembled WGS sequence"/>
</dbReference>
<sequence>MTIPTATIDLQLHLVPAGCRLDFPRQAGRFAYVYRRQANQEWKCIAHNACSPHIDRAVPTGSGRIDYLVCYCDAAGTITEATPVVHTYPTPLAHLTPPVSTLARPA</sequence>
<organism evidence="1 2">
    <name type="scientific">Hymenobacter glacieicola</name>
    <dbReference type="NCBI Taxonomy" id="1562124"/>
    <lineage>
        <taxon>Bacteria</taxon>
        <taxon>Pseudomonadati</taxon>
        <taxon>Bacteroidota</taxon>
        <taxon>Cytophagia</taxon>
        <taxon>Cytophagales</taxon>
        <taxon>Hymenobacteraceae</taxon>
        <taxon>Hymenobacter</taxon>
    </lineage>
</organism>
<reference evidence="2" key="1">
    <citation type="journal article" date="2019" name="Int. J. Syst. Evol. Microbiol.">
        <title>The Global Catalogue of Microorganisms (GCM) 10K type strain sequencing project: providing services to taxonomists for standard genome sequencing and annotation.</title>
        <authorList>
            <consortium name="The Broad Institute Genomics Platform"/>
            <consortium name="The Broad Institute Genome Sequencing Center for Infectious Disease"/>
            <person name="Wu L."/>
            <person name="Ma J."/>
        </authorList>
    </citation>
    <scope>NUCLEOTIDE SEQUENCE [LARGE SCALE GENOMIC DNA]</scope>
    <source>
        <strain evidence="2">CGMCC 1.12990</strain>
    </source>
</reference>
<name>A0ABQ1X349_9BACT</name>